<evidence type="ECO:0000256" key="9">
    <source>
        <dbReference type="ARBA" id="ARBA00023136"/>
    </source>
</evidence>
<dbReference type="InterPro" id="IPR050083">
    <property type="entry name" value="HtpX_protease"/>
</dbReference>
<dbReference type="GO" id="GO:0046872">
    <property type="term" value="F:metal ion binding"/>
    <property type="evidence" value="ECO:0007669"/>
    <property type="project" value="UniProtKB-KW"/>
</dbReference>
<keyword evidence="9 11" id="KW-0472">Membrane</keyword>
<keyword evidence="8 10" id="KW-0482">Metalloprotease</keyword>
<dbReference type="PANTHER" id="PTHR43221:SF2">
    <property type="entry name" value="PROTEASE HTPX HOMOLOG"/>
    <property type="match status" value="1"/>
</dbReference>
<evidence type="ECO:0000256" key="2">
    <source>
        <dbReference type="ARBA" id="ARBA00022670"/>
    </source>
</evidence>
<evidence type="ECO:0000256" key="5">
    <source>
        <dbReference type="ARBA" id="ARBA00022801"/>
    </source>
</evidence>
<evidence type="ECO:0000256" key="1">
    <source>
        <dbReference type="ARBA" id="ARBA00022475"/>
    </source>
</evidence>
<evidence type="ECO:0000256" key="11">
    <source>
        <dbReference type="SAM" id="Phobius"/>
    </source>
</evidence>
<evidence type="ECO:0000256" key="7">
    <source>
        <dbReference type="ARBA" id="ARBA00022989"/>
    </source>
</evidence>
<evidence type="ECO:0000256" key="6">
    <source>
        <dbReference type="ARBA" id="ARBA00022833"/>
    </source>
</evidence>
<evidence type="ECO:0000256" key="4">
    <source>
        <dbReference type="ARBA" id="ARBA00022723"/>
    </source>
</evidence>
<dbReference type="GO" id="GO:0006508">
    <property type="term" value="P:proteolysis"/>
    <property type="evidence" value="ECO:0007669"/>
    <property type="project" value="UniProtKB-KW"/>
</dbReference>
<keyword evidence="5 10" id="KW-0378">Hydrolase</keyword>
<feature type="domain" description="Peptidase M48" evidence="12">
    <location>
        <begin position="20"/>
        <end position="135"/>
    </location>
</feature>
<gene>
    <name evidence="13" type="ORF">HGG79_08395</name>
</gene>
<organism evidence="13 14">
    <name type="scientific">Clostridium tetanomorphum</name>
    <dbReference type="NCBI Taxonomy" id="1553"/>
    <lineage>
        <taxon>Bacteria</taxon>
        <taxon>Bacillati</taxon>
        <taxon>Bacillota</taxon>
        <taxon>Clostridia</taxon>
        <taxon>Eubacteriales</taxon>
        <taxon>Clostridiaceae</taxon>
        <taxon>Clostridium</taxon>
    </lineage>
</organism>
<comment type="cofactor">
    <cofactor evidence="10">
        <name>Zn(2+)</name>
        <dbReference type="ChEBI" id="CHEBI:29105"/>
    </cofactor>
    <text evidence="10">Binds 1 zinc ion per subunit.</text>
</comment>
<keyword evidence="1" id="KW-1003">Cell membrane</keyword>
<reference evidence="13 14" key="1">
    <citation type="submission" date="2020-04" db="EMBL/GenBank/DDBJ databases">
        <title>Genomic insights into acetone-butanol-ethanol (ABE) fermentation by sequencing solventogenic clostridia strains.</title>
        <authorList>
            <person name="Brown S."/>
        </authorList>
    </citation>
    <scope>NUCLEOTIDE SEQUENCE [LARGE SCALE GENOMIC DNA]</scope>
    <source>
        <strain evidence="13 14">DJ011</strain>
    </source>
</reference>
<dbReference type="PANTHER" id="PTHR43221">
    <property type="entry name" value="PROTEASE HTPX"/>
    <property type="match status" value="1"/>
</dbReference>
<keyword evidence="2 10" id="KW-0645">Protease</keyword>
<name>A0A923E9V7_CLOTT</name>
<sequence length="152" mass="17557">MIYIATKAKKTDKKYIIGLGAYAAYLLSGFLVLGFSRIREYYSDNFSKEIMGTGEHLKSALIKIAYGTASRNKDENPRTSCMAFTNNLQNDFLMLSTYKLEGESKLNLNLMKWDLKNPWAKWYEINSTHPLTGKRSGSYRMIQKKYKTLFCM</sequence>
<evidence type="ECO:0000313" key="14">
    <source>
        <dbReference type="Proteomes" id="UP000563151"/>
    </source>
</evidence>
<dbReference type="Pfam" id="PF01435">
    <property type="entry name" value="Peptidase_M48"/>
    <property type="match status" value="1"/>
</dbReference>
<proteinExistence type="inferred from homology"/>
<evidence type="ECO:0000256" key="10">
    <source>
        <dbReference type="RuleBase" id="RU003983"/>
    </source>
</evidence>
<evidence type="ECO:0000313" key="13">
    <source>
        <dbReference type="EMBL" id="MBC2397791.1"/>
    </source>
</evidence>
<dbReference type="InterPro" id="IPR001915">
    <property type="entry name" value="Peptidase_M48"/>
</dbReference>
<keyword evidence="7 11" id="KW-1133">Transmembrane helix</keyword>
<evidence type="ECO:0000256" key="3">
    <source>
        <dbReference type="ARBA" id="ARBA00022692"/>
    </source>
</evidence>
<evidence type="ECO:0000256" key="8">
    <source>
        <dbReference type="ARBA" id="ARBA00023049"/>
    </source>
</evidence>
<protein>
    <submittedName>
        <fullName evidence="13">M48 family metalloprotease</fullName>
    </submittedName>
</protein>
<keyword evidence="3 11" id="KW-0812">Transmembrane</keyword>
<keyword evidence="4" id="KW-0479">Metal-binding</keyword>
<dbReference type="RefSeq" id="WP_051593094.1">
    <property type="nucleotide sequence ID" value="NZ_JAAZWO010000008.1"/>
</dbReference>
<accession>A0A923E9V7</accession>
<evidence type="ECO:0000259" key="12">
    <source>
        <dbReference type="Pfam" id="PF01435"/>
    </source>
</evidence>
<dbReference type="AlphaFoldDB" id="A0A923E9V7"/>
<dbReference type="Proteomes" id="UP000563151">
    <property type="component" value="Unassembled WGS sequence"/>
</dbReference>
<keyword evidence="14" id="KW-1185">Reference proteome</keyword>
<dbReference type="GO" id="GO:0004222">
    <property type="term" value="F:metalloendopeptidase activity"/>
    <property type="evidence" value="ECO:0007669"/>
    <property type="project" value="InterPro"/>
</dbReference>
<comment type="similarity">
    <text evidence="10">Belongs to the peptidase M48 family.</text>
</comment>
<comment type="caution">
    <text evidence="13">The sequence shown here is derived from an EMBL/GenBank/DDBJ whole genome shotgun (WGS) entry which is preliminary data.</text>
</comment>
<dbReference type="EMBL" id="JAAZWO010000008">
    <property type="protein sequence ID" value="MBC2397791.1"/>
    <property type="molecule type" value="Genomic_DNA"/>
</dbReference>
<keyword evidence="6 10" id="KW-0862">Zinc</keyword>
<feature type="transmembrane region" description="Helical" evidence="11">
    <location>
        <begin position="15"/>
        <end position="35"/>
    </location>
</feature>